<organism evidence="1 2">
    <name type="scientific">Trichoderma lentiforme</name>
    <dbReference type="NCBI Taxonomy" id="1567552"/>
    <lineage>
        <taxon>Eukaryota</taxon>
        <taxon>Fungi</taxon>
        <taxon>Dikarya</taxon>
        <taxon>Ascomycota</taxon>
        <taxon>Pezizomycotina</taxon>
        <taxon>Sordariomycetes</taxon>
        <taxon>Hypocreomycetidae</taxon>
        <taxon>Hypocreales</taxon>
        <taxon>Hypocreaceae</taxon>
        <taxon>Trichoderma</taxon>
    </lineage>
</organism>
<dbReference type="Proteomes" id="UP000801864">
    <property type="component" value="Unassembled WGS sequence"/>
</dbReference>
<evidence type="ECO:0000313" key="1">
    <source>
        <dbReference type="EMBL" id="KAF3071948.1"/>
    </source>
</evidence>
<dbReference type="EMBL" id="QLNT01000009">
    <property type="protein sequence ID" value="KAF3071948.1"/>
    <property type="molecule type" value="Genomic_DNA"/>
</dbReference>
<name>A0A9P4XHH2_9HYPO</name>
<sequence>MHQSGATSKPPEAGEIAKGMVELLAASTPSLDSSTWPYSRSVDDELVCAPPADVQVGTVGVGWVSHQFCNNKGDKVDRVAIPKSYSAAAVATLEMRVFFRPSFLLSFPPAVATIQTNKKKNSSPVGAIKASADAVRRSESWYLQDYAVAVLDFISVDDAGAVLFCTIFGTMPQTVAHAACCSSQRTWSKRQWIWSCQRNTMMAMLRRHYHFSAGVLD</sequence>
<gene>
    <name evidence="1" type="ORF">CFAM422_005894</name>
</gene>
<proteinExistence type="predicted"/>
<accession>A0A9P4XHH2</accession>
<comment type="caution">
    <text evidence="1">The sequence shown here is derived from an EMBL/GenBank/DDBJ whole genome shotgun (WGS) entry which is preliminary data.</text>
</comment>
<protein>
    <submittedName>
        <fullName evidence="1">Uncharacterized protein</fullName>
    </submittedName>
</protein>
<keyword evidence="2" id="KW-1185">Reference proteome</keyword>
<evidence type="ECO:0000313" key="2">
    <source>
        <dbReference type="Proteomes" id="UP000801864"/>
    </source>
</evidence>
<dbReference type="AlphaFoldDB" id="A0A9P4XHH2"/>
<reference evidence="1 2" key="1">
    <citation type="submission" date="2018-06" db="EMBL/GenBank/DDBJ databases">
        <title>Genome analysis of cellulolytic fungus Trichoderma lentiforme CFAM-422.</title>
        <authorList>
            <person name="Steindorff A.S."/>
            <person name="Formighieri E.F."/>
            <person name="Midorikawa G.E.O."/>
            <person name="Tamietti M.S."/>
            <person name="Ramos E.Z."/>
            <person name="Silva A.S."/>
            <person name="Bon E.P.S."/>
            <person name="Mendes T.D."/>
            <person name="Damaso M.C.T."/>
            <person name="Favaro L.C.L."/>
        </authorList>
    </citation>
    <scope>NUCLEOTIDE SEQUENCE [LARGE SCALE GENOMIC DNA]</scope>
    <source>
        <strain evidence="1 2">CFAM-422</strain>
    </source>
</reference>